<evidence type="ECO:0000256" key="3">
    <source>
        <dbReference type="SAM" id="Phobius"/>
    </source>
</evidence>
<feature type="coiled-coil region" evidence="1">
    <location>
        <begin position="102"/>
        <end position="131"/>
    </location>
</feature>
<sequence>MKKRWLAVAGAILVLGFGVVVWWQDTQRTAARPAAIAAEKADQQAAASSRAARKKAEAASSSAATKAKAAAKAKAESESRAKAKAASEAKAASHAKSKAAAAAKAKAKAAAAEAQAKKAAAQKAAASAKAKAASAAATKSQATPTGTSWAARQKQLKAYLTDVAADGTVSVSYTNLTPVAGSKAAASAPARYKYETSVNGTTWTVSASTYKLYITAFLYHLRLTGQRKWTSSDALNFKNMIEQSLNPFAEGIRSTYGNTTINGYLNTLGITSPFVTGQAASTTSNDLMRLLKLLAAGSAPFSDATMRNELLSYMGVQIYRSGIPAGVASVIPDATVQDKVGFLNDQNNDAGLVTLPTGQRYLLVIMTRGHGQETLDFSRIKAIAAQVESIMYE</sequence>
<evidence type="ECO:0000259" key="4">
    <source>
        <dbReference type="Pfam" id="PF13354"/>
    </source>
</evidence>
<name>A0ABW4CMG7_9LACO</name>
<keyword evidence="3" id="KW-0812">Transmembrane</keyword>
<comment type="caution">
    <text evidence="5">The sequence shown here is derived from an EMBL/GenBank/DDBJ whole genome shotgun (WGS) entry which is preliminary data.</text>
</comment>
<feature type="compositionally biased region" description="Basic and acidic residues" evidence="2">
    <location>
        <begin position="73"/>
        <end position="87"/>
    </location>
</feature>
<keyword evidence="1" id="KW-0175">Coiled coil</keyword>
<feature type="domain" description="Beta-lactamase class A catalytic" evidence="4">
    <location>
        <begin position="254"/>
        <end position="367"/>
    </location>
</feature>
<keyword evidence="6" id="KW-1185">Reference proteome</keyword>
<protein>
    <submittedName>
        <fullName evidence="5">Serine hydrolase</fullName>
    </submittedName>
</protein>
<feature type="transmembrane region" description="Helical" evidence="3">
    <location>
        <begin position="5"/>
        <end position="23"/>
    </location>
</feature>
<dbReference type="RefSeq" id="WP_203628038.1">
    <property type="nucleotide sequence ID" value="NZ_BOLQ01000016.1"/>
</dbReference>
<evidence type="ECO:0000313" key="6">
    <source>
        <dbReference type="Proteomes" id="UP001597196"/>
    </source>
</evidence>
<dbReference type="Pfam" id="PF13354">
    <property type="entry name" value="Beta-lactamase2"/>
    <property type="match status" value="1"/>
</dbReference>
<gene>
    <name evidence="5" type="ORF">ACFQ4P_12575</name>
</gene>
<keyword evidence="5" id="KW-0378">Hydrolase</keyword>
<proteinExistence type="predicted"/>
<feature type="region of interest" description="Disordered" evidence="2">
    <location>
        <begin position="71"/>
        <end position="90"/>
    </location>
</feature>
<keyword evidence="3" id="KW-1133">Transmembrane helix</keyword>
<dbReference type="GO" id="GO:0016787">
    <property type="term" value="F:hydrolase activity"/>
    <property type="evidence" value="ECO:0007669"/>
    <property type="project" value="UniProtKB-KW"/>
</dbReference>
<dbReference type="Gene3D" id="3.40.710.10">
    <property type="entry name" value="DD-peptidase/beta-lactamase superfamily"/>
    <property type="match status" value="1"/>
</dbReference>
<evidence type="ECO:0000256" key="2">
    <source>
        <dbReference type="SAM" id="MobiDB-lite"/>
    </source>
</evidence>
<evidence type="ECO:0000256" key="1">
    <source>
        <dbReference type="SAM" id="Coils"/>
    </source>
</evidence>
<keyword evidence="3" id="KW-0472">Membrane</keyword>
<evidence type="ECO:0000313" key="5">
    <source>
        <dbReference type="EMBL" id="MFD1431043.1"/>
    </source>
</evidence>
<dbReference type="EMBL" id="JBHTOC010000028">
    <property type="protein sequence ID" value="MFD1431043.1"/>
    <property type="molecule type" value="Genomic_DNA"/>
</dbReference>
<dbReference type="Proteomes" id="UP001597196">
    <property type="component" value="Unassembled WGS sequence"/>
</dbReference>
<dbReference type="InterPro" id="IPR012338">
    <property type="entry name" value="Beta-lactam/transpept-like"/>
</dbReference>
<reference evidence="6" key="1">
    <citation type="journal article" date="2019" name="Int. J. Syst. Evol. Microbiol.">
        <title>The Global Catalogue of Microorganisms (GCM) 10K type strain sequencing project: providing services to taxonomists for standard genome sequencing and annotation.</title>
        <authorList>
            <consortium name="The Broad Institute Genomics Platform"/>
            <consortium name="The Broad Institute Genome Sequencing Center for Infectious Disease"/>
            <person name="Wu L."/>
            <person name="Ma J."/>
        </authorList>
    </citation>
    <scope>NUCLEOTIDE SEQUENCE [LARGE SCALE GENOMIC DNA]</scope>
    <source>
        <strain evidence="6">CCM 8980</strain>
    </source>
</reference>
<organism evidence="5 6">
    <name type="scientific">Lacticaseibacillus mingshuiensis</name>
    <dbReference type="NCBI Taxonomy" id="2799574"/>
    <lineage>
        <taxon>Bacteria</taxon>
        <taxon>Bacillati</taxon>
        <taxon>Bacillota</taxon>
        <taxon>Bacilli</taxon>
        <taxon>Lactobacillales</taxon>
        <taxon>Lactobacillaceae</taxon>
        <taxon>Lacticaseibacillus</taxon>
    </lineage>
</organism>
<dbReference type="InterPro" id="IPR045155">
    <property type="entry name" value="Beta-lactam_cat"/>
</dbReference>
<dbReference type="SUPFAM" id="SSF56601">
    <property type="entry name" value="beta-lactamase/transpeptidase-like"/>
    <property type="match status" value="1"/>
</dbReference>
<accession>A0ABW4CMG7</accession>